<gene>
    <name evidence="7" type="primary">rpl3p</name>
    <name evidence="6" type="synonym">rpl3</name>
    <name evidence="7" type="ORF">OXIME_001279</name>
</gene>
<comment type="function">
    <text evidence="6">One of the primary rRNA binding proteins, it binds directly near the 3'-end of the 23S rRNA, where it nucleates assembly of the 50S subunit.</text>
</comment>
<dbReference type="GeneID" id="95968016"/>
<dbReference type="Gene3D" id="3.30.1430.10">
    <property type="match status" value="1"/>
</dbReference>
<dbReference type="InterPro" id="IPR045077">
    <property type="entry name" value="L3_arc_euk"/>
</dbReference>
<proteinExistence type="inferred from homology"/>
<dbReference type="HAMAP" id="MF_01325_A">
    <property type="entry name" value="Ribosomal_uL3_A"/>
    <property type="match status" value="1"/>
</dbReference>
<dbReference type="PANTHER" id="PTHR11363">
    <property type="entry name" value="60S RIBOSOMAL PROTEIN L3-RELATED"/>
    <property type="match status" value="1"/>
</dbReference>
<dbReference type="NCBIfam" id="TIGR03626">
    <property type="entry name" value="L3_arch"/>
    <property type="match status" value="1"/>
</dbReference>
<reference evidence="7 8" key="1">
    <citation type="submission" date="2023-09" db="EMBL/GenBank/DDBJ databases">
        <authorList>
            <person name="Golyshina O.V."/>
            <person name="Lunev E.A."/>
            <person name="Bargiela R."/>
            <person name="Gaines M.C."/>
            <person name="Daum B."/>
            <person name="Bale N.J."/>
            <person name="Koenen M."/>
            <person name="Sinninghe Damst J.S."/>
            <person name="Yakimov M."/>
            <person name="Golyshin P.N."/>
        </authorList>
    </citation>
    <scope>NUCLEOTIDE SEQUENCE [LARGE SCALE GENOMIC DNA]</scope>
    <source>
        <strain evidence="7 8">M1</strain>
    </source>
</reference>
<keyword evidence="8" id="KW-1185">Reference proteome</keyword>
<dbReference type="AlphaFoldDB" id="A0AAX4NI70"/>
<comment type="subunit">
    <text evidence="6">Part of the 50S ribosomal subunit. Forms a cluster with proteins L14 and L24e.</text>
</comment>
<dbReference type="GO" id="GO:0003735">
    <property type="term" value="F:structural constituent of ribosome"/>
    <property type="evidence" value="ECO:0007669"/>
    <property type="project" value="UniProtKB-UniRule"/>
</dbReference>
<dbReference type="GO" id="GO:0019843">
    <property type="term" value="F:rRNA binding"/>
    <property type="evidence" value="ECO:0007669"/>
    <property type="project" value="UniProtKB-UniRule"/>
</dbReference>
<dbReference type="Pfam" id="PF00297">
    <property type="entry name" value="Ribosomal_L3"/>
    <property type="match status" value="2"/>
</dbReference>
<dbReference type="Proteomes" id="UP001451606">
    <property type="component" value="Chromosome"/>
</dbReference>
<protein>
    <recommendedName>
        <fullName evidence="6">Large ribosomal subunit protein uL3</fullName>
    </recommendedName>
</protein>
<dbReference type="NCBIfam" id="NF003261">
    <property type="entry name" value="PRK04231.1"/>
    <property type="match status" value="1"/>
</dbReference>
<accession>A0AAX4NI70</accession>
<keyword evidence="2 6" id="KW-0699">rRNA-binding</keyword>
<evidence type="ECO:0000313" key="7">
    <source>
        <dbReference type="EMBL" id="WYY00698.1"/>
    </source>
</evidence>
<dbReference type="Gene3D" id="4.10.960.10">
    <property type="entry name" value="Ribosomal protein L3, domain 3"/>
    <property type="match status" value="1"/>
</dbReference>
<evidence type="ECO:0000256" key="2">
    <source>
        <dbReference type="ARBA" id="ARBA00022730"/>
    </source>
</evidence>
<evidence type="ECO:0000256" key="6">
    <source>
        <dbReference type="HAMAP-Rule" id="MF_01325"/>
    </source>
</evidence>
<dbReference type="InterPro" id="IPR019928">
    <property type="entry name" value="Ribosomal_uL3_arc"/>
</dbReference>
<evidence type="ECO:0000313" key="8">
    <source>
        <dbReference type="Proteomes" id="UP001451606"/>
    </source>
</evidence>
<dbReference type="Gene3D" id="2.40.30.10">
    <property type="entry name" value="Translation factors"/>
    <property type="match status" value="1"/>
</dbReference>
<dbReference type="InterPro" id="IPR009000">
    <property type="entry name" value="Transl_B-barrel_sf"/>
</dbReference>
<dbReference type="GO" id="GO:0006412">
    <property type="term" value="P:translation"/>
    <property type="evidence" value="ECO:0007669"/>
    <property type="project" value="UniProtKB-UniRule"/>
</dbReference>
<evidence type="ECO:0000256" key="1">
    <source>
        <dbReference type="ARBA" id="ARBA00006540"/>
    </source>
</evidence>
<dbReference type="PANTHER" id="PTHR11363:SF5">
    <property type="entry name" value="LARGE RIBOSOMAL SUBUNIT PROTEIN UL3"/>
    <property type="match status" value="1"/>
</dbReference>
<sequence length="329" mass="37096">MATPHHPRRGSMGYYPRVRAKKMQGSIRSWPENESQTKIQAFAGYKVGMTHVEMVDYRKTSVTAGQTIASAVTVVEVPPLTVAGFRYYDEDDTGLAVVYEKWAEKLDKNLMKRITTPKNRKEKPKPESVTEVRLIVHTNPSELTGVSSKVPDIFEIKLSGSKLEDKMKYADEKLGKEIRFDEFSKAGKFVDAIGVTKGKGFTGHVERFGVKLLPRKNRKHRRMIGTLGPWHPDWVRNTVPQAGQMGTHQRTVHNIRVIKYSKKEENDDINVSGGFPGYGLVRSDYVLVHGSIPGPSKRLIKFRDPARQTTPDVENLVVSYVSKESKQGD</sequence>
<dbReference type="InterPro" id="IPR044892">
    <property type="entry name" value="Ribosomal_L3_dom_3_arc_sf"/>
</dbReference>
<evidence type="ECO:0000256" key="3">
    <source>
        <dbReference type="ARBA" id="ARBA00022884"/>
    </source>
</evidence>
<evidence type="ECO:0000256" key="5">
    <source>
        <dbReference type="ARBA" id="ARBA00023274"/>
    </source>
</evidence>
<evidence type="ECO:0000256" key="4">
    <source>
        <dbReference type="ARBA" id="ARBA00022980"/>
    </source>
</evidence>
<keyword evidence="5 6" id="KW-0687">Ribonucleoprotein</keyword>
<name>A0AAX4NI70_9ARCH</name>
<dbReference type="SUPFAM" id="SSF50447">
    <property type="entry name" value="Translation proteins"/>
    <property type="match status" value="1"/>
</dbReference>
<dbReference type="RefSeq" id="WP_393971031.1">
    <property type="nucleotide sequence ID" value="NZ_CP133772.1"/>
</dbReference>
<keyword evidence="3 6" id="KW-0694">RNA-binding</keyword>
<comment type="similarity">
    <text evidence="1 6">Belongs to the universal ribosomal protein uL3 family.</text>
</comment>
<organism evidence="7 8">
    <name type="scientific">Oxyplasma meridianum</name>
    <dbReference type="NCBI Taxonomy" id="3073602"/>
    <lineage>
        <taxon>Archaea</taxon>
        <taxon>Methanobacteriati</taxon>
        <taxon>Thermoplasmatota</taxon>
        <taxon>Thermoplasmata</taxon>
        <taxon>Thermoplasmatales</taxon>
        <taxon>Thermoplasmataceae</taxon>
        <taxon>Oxyplasma</taxon>
    </lineage>
</organism>
<dbReference type="KEGG" id="omr:OXIME_001279"/>
<dbReference type="EMBL" id="CP133772">
    <property type="protein sequence ID" value="WYY00698.1"/>
    <property type="molecule type" value="Genomic_DNA"/>
</dbReference>
<dbReference type="GO" id="GO:0022625">
    <property type="term" value="C:cytosolic large ribosomal subunit"/>
    <property type="evidence" value="ECO:0007669"/>
    <property type="project" value="UniProtKB-UniRule"/>
</dbReference>
<keyword evidence="4 6" id="KW-0689">Ribosomal protein</keyword>
<dbReference type="InterPro" id="IPR000597">
    <property type="entry name" value="Ribosomal_uL3"/>
</dbReference>